<evidence type="ECO:0000313" key="8">
    <source>
        <dbReference type="EMBL" id="MBW8484475.1"/>
    </source>
</evidence>
<dbReference type="RefSeq" id="WP_220167692.1">
    <property type="nucleotide sequence ID" value="NZ_JAIBOA010000011.1"/>
</dbReference>
<dbReference type="Gene3D" id="1.10.510.10">
    <property type="entry name" value="Transferase(Phosphotransferase) domain 1"/>
    <property type="match status" value="1"/>
</dbReference>
<keyword evidence="1" id="KW-0808">Transferase</keyword>
<dbReference type="PROSITE" id="PS50011">
    <property type="entry name" value="PROTEIN_KINASE_DOM"/>
    <property type="match status" value="1"/>
</dbReference>
<evidence type="ECO:0000256" key="4">
    <source>
        <dbReference type="ARBA" id="ARBA00022840"/>
    </source>
</evidence>
<keyword evidence="4 5" id="KW-0067">ATP-binding</keyword>
<dbReference type="CDD" id="cd14014">
    <property type="entry name" value="STKc_PknB_like"/>
    <property type="match status" value="1"/>
</dbReference>
<protein>
    <submittedName>
        <fullName evidence="8">Serine/threonine protein kinase</fullName>
    </submittedName>
</protein>
<dbReference type="PROSITE" id="PS00107">
    <property type="entry name" value="PROTEIN_KINASE_ATP"/>
    <property type="match status" value="1"/>
</dbReference>
<dbReference type="Gene3D" id="3.30.200.20">
    <property type="entry name" value="Phosphorylase Kinase, domain 1"/>
    <property type="match status" value="1"/>
</dbReference>
<dbReference type="Pfam" id="PF00069">
    <property type="entry name" value="Pkinase"/>
    <property type="match status" value="1"/>
</dbReference>
<dbReference type="PROSITE" id="PS00109">
    <property type="entry name" value="PROTEIN_KINASE_TYR"/>
    <property type="match status" value="1"/>
</dbReference>
<keyword evidence="2 5" id="KW-0547">Nucleotide-binding</keyword>
<name>A0ABS7FVL5_9ACTN</name>
<reference evidence="8 9" key="1">
    <citation type="submission" date="2021-07" db="EMBL/GenBank/DDBJ databases">
        <title>Actinomadura sp. PM05-2 isolated from lichen.</title>
        <authorList>
            <person name="Somphong A."/>
            <person name="Phongsopitanun W."/>
            <person name="Tanasupawat S."/>
            <person name="Peongsungnone V."/>
        </authorList>
    </citation>
    <scope>NUCLEOTIDE SEQUENCE [LARGE SCALE GENOMIC DNA]</scope>
    <source>
        <strain evidence="8 9">PM05-2</strain>
    </source>
</reference>
<keyword evidence="9" id="KW-1185">Reference proteome</keyword>
<feature type="domain" description="Protein kinase" evidence="7">
    <location>
        <begin position="10"/>
        <end position="259"/>
    </location>
</feature>
<dbReference type="InterPro" id="IPR008266">
    <property type="entry name" value="Tyr_kinase_AS"/>
</dbReference>
<evidence type="ECO:0000256" key="1">
    <source>
        <dbReference type="ARBA" id="ARBA00022679"/>
    </source>
</evidence>
<dbReference type="Proteomes" id="UP000774570">
    <property type="component" value="Unassembled WGS sequence"/>
</dbReference>
<evidence type="ECO:0000259" key="7">
    <source>
        <dbReference type="PROSITE" id="PS50011"/>
    </source>
</evidence>
<evidence type="ECO:0000313" key="9">
    <source>
        <dbReference type="Proteomes" id="UP000774570"/>
    </source>
</evidence>
<evidence type="ECO:0000256" key="2">
    <source>
        <dbReference type="ARBA" id="ARBA00022741"/>
    </source>
</evidence>
<dbReference type="SUPFAM" id="SSF56112">
    <property type="entry name" value="Protein kinase-like (PK-like)"/>
    <property type="match status" value="1"/>
</dbReference>
<sequence length="287" mass="30046">MGTHRRLGGYRLLDEIGRGSTAVVYLAMDSTGREVAVKEISPEFAADPEARRRLAREVAAQARVDSPHVARLLDARIDGDRPFLVTQYVPGAPLGDLVETYGPVGAPRLPRLARSMALGLAAVHDAGVLHRDLSPHNVMVLNDRPVLVDFGIALGQGAEQVTKAGMVIGTPAYLAPEIIEGGRASRASDLFAYAATLAYAATGRPPFGRGSLHGVCFRILRGQSDLDGIAEPLAALIRRGLHRDPAERPSARWFAGAFAGWRDGAGPGGGPGGGGAERAGALAAEQG</sequence>
<feature type="compositionally biased region" description="Low complexity" evidence="6">
    <location>
        <begin position="278"/>
        <end position="287"/>
    </location>
</feature>
<organism evidence="8 9">
    <name type="scientific">Actinomadura parmotrematis</name>
    <dbReference type="NCBI Taxonomy" id="2864039"/>
    <lineage>
        <taxon>Bacteria</taxon>
        <taxon>Bacillati</taxon>
        <taxon>Actinomycetota</taxon>
        <taxon>Actinomycetes</taxon>
        <taxon>Streptosporangiales</taxon>
        <taxon>Thermomonosporaceae</taxon>
        <taxon>Actinomadura</taxon>
    </lineage>
</organism>
<dbReference type="PANTHER" id="PTHR43289:SF34">
    <property type="entry name" value="SERINE_THREONINE-PROTEIN KINASE YBDM-RELATED"/>
    <property type="match status" value="1"/>
</dbReference>
<dbReference type="EMBL" id="JAIBOA010000011">
    <property type="protein sequence ID" value="MBW8484475.1"/>
    <property type="molecule type" value="Genomic_DNA"/>
</dbReference>
<keyword evidence="8" id="KW-0723">Serine/threonine-protein kinase</keyword>
<evidence type="ECO:0000256" key="5">
    <source>
        <dbReference type="PROSITE-ProRule" id="PRU10141"/>
    </source>
</evidence>
<dbReference type="InterPro" id="IPR017441">
    <property type="entry name" value="Protein_kinase_ATP_BS"/>
</dbReference>
<comment type="caution">
    <text evidence="8">The sequence shown here is derived from an EMBL/GenBank/DDBJ whole genome shotgun (WGS) entry which is preliminary data.</text>
</comment>
<gene>
    <name evidence="8" type="ORF">K1Y72_18985</name>
</gene>
<feature type="compositionally biased region" description="Gly residues" evidence="6">
    <location>
        <begin position="264"/>
        <end position="277"/>
    </location>
</feature>
<dbReference type="GO" id="GO:0004674">
    <property type="term" value="F:protein serine/threonine kinase activity"/>
    <property type="evidence" value="ECO:0007669"/>
    <property type="project" value="UniProtKB-KW"/>
</dbReference>
<feature type="region of interest" description="Disordered" evidence="6">
    <location>
        <begin position="264"/>
        <end position="287"/>
    </location>
</feature>
<evidence type="ECO:0000256" key="6">
    <source>
        <dbReference type="SAM" id="MobiDB-lite"/>
    </source>
</evidence>
<proteinExistence type="predicted"/>
<evidence type="ECO:0000256" key="3">
    <source>
        <dbReference type="ARBA" id="ARBA00022777"/>
    </source>
</evidence>
<dbReference type="InterPro" id="IPR000719">
    <property type="entry name" value="Prot_kinase_dom"/>
</dbReference>
<feature type="binding site" evidence="5">
    <location>
        <position position="38"/>
    </location>
    <ligand>
        <name>ATP</name>
        <dbReference type="ChEBI" id="CHEBI:30616"/>
    </ligand>
</feature>
<keyword evidence="3 8" id="KW-0418">Kinase</keyword>
<dbReference type="PANTHER" id="PTHR43289">
    <property type="entry name" value="MITOGEN-ACTIVATED PROTEIN KINASE KINASE KINASE 20-RELATED"/>
    <property type="match status" value="1"/>
</dbReference>
<accession>A0ABS7FVL5</accession>
<dbReference type="InterPro" id="IPR011009">
    <property type="entry name" value="Kinase-like_dom_sf"/>
</dbReference>